<evidence type="ECO:0000256" key="2">
    <source>
        <dbReference type="SAM" id="Phobius"/>
    </source>
</evidence>
<keyword evidence="2" id="KW-0812">Transmembrane</keyword>
<evidence type="ECO:0000256" key="1">
    <source>
        <dbReference type="SAM" id="MobiDB-lite"/>
    </source>
</evidence>
<keyword evidence="2" id="KW-1133">Transmembrane helix</keyword>
<feature type="region of interest" description="Disordered" evidence="1">
    <location>
        <begin position="56"/>
        <end position="94"/>
    </location>
</feature>
<proteinExistence type="predicted"/>
<sequence length="94" mass="10172">MSLIANWWTEILAGLAIIAAFVSAYFGGKKIGSTQTQAKADVAAAQVKSKQVAEVAKQQSENTEKANEVRQSNAALSDDDQRDKLRKSPFNSDD</sequence>
<reference evidence="3 4" key="1">
    <citation type="submission" date="2023-07" db="EMBL/GenBank/DDBJ databases">
        <title>Sorghum-associated microbial communities from plants grown in Nebraska, USA.</title>
        <authorList>
            <person name="Schachtman D."/>
        </authorList>
    </citation>
    <scope>NUCLEOTIDE SEQUENCE [LARGE SCALE GENOMIC DNA]</scope>
    <source>
        <strain evidence="3 4">CC49</strain>
    </source>
</reference>
<protein>
    <submittedName>
        <fullName evidence="3">Uncharacterized protein YlxW (UPF0749 family)</fullName>
    </submittedName>
</protein>
<evidence type="ECO:0000313" key="3">
    <source>
        <dbReference type="EMBL" id="MDQ0019012.1"/>
    </source>
</evidence>
<feature type="transmembrane region" description="Helical" evidence="2">
    <location>
        <begin position="6"/>
        <end position="26"/>
    </location>
</feature>
<accession>A0ABT9T6C0</accession>
<organism evidence="3 4">
    <name type="scientific">[Curtobacterium] plantarum</name>
    <dbReference type="NCBI Taxonomy" id="221276"/>
    <lineage>
        <taxon>Bacteria</taxon>
        <taxon>Pseudomonadati</taxon>
        <taxon>Pseudomonadota</taxon>
        <taxon>Gammaproteobacteria</taxon>
        <taxon>Enterobacterales</taxon>
        <taxon>Erwiniaceae</taxon>
        <taxon>Pantoea</taxon>
    </lineage>
</organism>
<keyword evidence="2" id="KW-0472">Membrane</keyword>
<name>A0ABT9T6C0_9GAMM</name>
<gene>
    <name evidence="3" type="ORF">J2X94_001140</name>
</gene>
<dbReference type="Proteomes" id="UP001244623">
    <property type="component" value="Unassembled WGS sequence"/>
</dbReference>
<dbReference type="EMBL" id="JAUSSJ010000001">
    <property type="protein sequence ID" value="MDQ0019012.1"/>
    <property type="molecule type" value="Genomic_DNA"/>
</dbReference>
<keyword evidence="4" id="KW-1185">Reference proteome</keyword>
<evidence type="ECO:0000313" key="4">
    <source>
        <dbReference type="Proteomes" id="UP001244623"/>
    </source>
</evidence>
<comment type="caution">
    <text evidence="3">The sequence shown here is derived from an EMBL/GenBank/DDBJ whole genome shotgun (WGS) entry which is preliminary data.</text>
</comment>
<dbReference type="RefSeq" id="WP_307618070.1">
    <property type="nucleotide sequence ID" value="NZ_JAUSSJ010000001.1"/>
</dbReference>